<keyword evidence="3" id="KW-1185">Reference proteome</keyword>
<dbReference type="Proteomes" id="UP000530234">
    <property type="component" value="Unassembled WGS sequence"/>
</dbReference>
<proteinExistence type="predicted"/>
<name>A0A7W3XX42_9ACTN</name>
<evidence type="ECO:0000313" key="3">
    <source>
        <dbReference type="Proteomes" id="UP000530234"/>
    </source>
</evidence>
<reference evidence="3" key="1">
    <citation type="submission" date="2019-10" db="EMBL/GenBank/DDBJ databases">
        <title>Streptomyces sp. nov., a novel actinobacterium isolated from alkaline environment.</title>
        <authorList>
            <person name="Golinska P."/>
        </authorList>
    </citation>
    <scope>NUCLEOTIDE SEQUENCE [LARGE SCALE GENOMIC DNA]</scope>
    <source>
        <strain evidence="3">DSM 42108</strain>
    </source>
</reference>
<feature type="region of interest" description="Disordered" evidence="1">
    <location>
        <begin position="75"/>
        <end position="100"/>
    </location>
</feature>
<sequence>MKVIYKITYPNGKIYIGSDRTDSRLTYFGSPSKELLDRDFDRADLRDFTLRKQILWESDTATNSEVFRRENELIVEHGANDPSRGYNQRPRHRPATPPQP</sequence>
<accession>A0A7W3XX42</accession>
<comment type="caution">
    <text evidence="2">The sequence shown here is derived from an EMBL/GenBank/DDBJ whole genome shotgun (WGS) entry which is preliminary data.</text>
</comment>
<evidence type="ECO:0000256" key="1">
    <source>
        <dbReference type="SAM" id="MobiDB-lite"/>
    </source>
</evidence>
<gene>
    <name evidence="2" type="ORF">FOE67_13640</name>
</gene>
<evidence type="ECO:0000313" key="2">
    <source>
        <dbReference type="EMBL" id="MBB0230528.1"/>
    </source>
</evidence>
<dbReference type="EMBL" id="VKHS01000298">
    <property type="protein sequence ID" value="MBB0230528.1"/>
    <property type="molecule type" value="Genomic_DNA"/>
</dbReference>
<dbReference type="AlphaFoldDB" id="A0A7W3XX42"/>
<protein>
    <submittedName>
        <fullName evidence="2">GIY-YIG nuclease family protein</fullName>
    </submittedName>
</protein>
<dbReference type="RefSeq" id="WP_182664069.1">
    <property type="nucleotide sequence ID" value="NZ_VKHS01000298.1"/>
</dbReference>
<organism evidence="2 3">
    <name type="scientific">Streptomyces calidiresistens</name>
    <dbReference type="NCBI Taxonomy" id="1485586"/>
    <lineage>
        <taxon>Bacteria</taxon>
        <taxon>Bacillati</taxon>
        <taxon>Actinomycetota</taxon>
        <taxon>Actinomycetes</taxon>
        <taxon>Kitasatosporales</taxon>
        <taxon>Streptomycetaceae</taxon>
        <taxon>Streptomyces</taxon>
    </lineage>
</organism>